<dbReference type="AlphaFoldDB" id="A0A061DUX4"/>
<evidence type="ECO:0000259" key="2">
    <source>
        <dbReference type="Pfam" id="PF13966"/>
    </source>
</evidence>
<organism evidence="3 4">
    <name type="scientific">Theobroma cacao</name>
    <name type="common">Cacao</name>
    <name type="synonym">Cocoa</name>
    <dbReference type="NCBI Taxonomy" id="3641"/>
    <lineage>
        <taxon>Eukaryota</taxon>
        <taxon>Viridiplantae</taxon>
        <taxon>Streptophyta</taxon>
        <taxon>Embryophyta</taxon>
        <taxon>Tracheophyta</taxon>
        <taxon>Spermatophyta</taxon>
        <taxon>Magnoliopsida</taxon>
        <taxon>eudicotyledons</taxon>
        <taxon>Gunneridae</taxon>
        <taxon>Pentapetalae</taxon>
        <taxon>rosids</taxon>
        <taxon>malvids</taxon>
        <taxon>Malvales</taxon>
        <taxon>Malvaceae</taxon>
        <taxon>Byttnerioideae</taxon>
        <taxon>Theobroma</taxon>
    </lineage>
</organism>
<reference evidence="3 4" key="1">
    <citation type="journal article" date="2013" name="Genome Biol.">
        <title>The genome sequence of the most widely cultivated cacao type and its use to identify candidate genes regulating pod color.</title>
        <authorList>
            <person name="Motamayor J.C."/>
            <person name="Mockaitis K."/>
            <person name="Schmutz J."/>
            <person name="Haiminen N."/>
            <person name="Iii D.L."/>
            <person name="Cornejo O."/>
            <person name="Findley S.D."/>
            <person name="Zheng P."/>
            <person name="Utro F."/>
            <person name="Royaert S."/>
            <person name="Saski C."/>
            <person name="Jenkins J."/>
            <person name="Podicheti R."/>
            <person name="Zhao M."/>
            <person name="Scheffler B.E."/>
            <person name="Stack J.C."/>
            <person name="Feltus F.A."/>
            <person name="Mustiga G.M."/>
            <person name="Amores F."/>
            <person name="Phillips W."/>
            <person name="Marelli J.P."/>
            <person name="May G.D."/>
            <person name="Shapiro H."/>
            <person name="Ma J."/>
            <person name="Bustamante C.D."/>
            <person name="Schnell R.J."/>
            <person name="Main D."/>
            <person name="Gilbert D."/>
            <person name="Parida L."/>
            <person name="Kuhn D.N."/>
        </authorList>
    </citation>
    <scope>NUCLEOTIDE SEQUENCE [LARGE SCALE GENOMIC DNA]</scope>
    <source>
        <strain evidence="4">cv. Matina 1-6</strain>
    </source>
</reference>
<feature type="domain" description="Reverse transcriptase zinc-binding" evidence="2">
    <location>
        <begin position="76"/>
        <end position="125"/>
    </location>
</feature>
<dbReference type="GO" id="GO:0004523">
    <property type="term" value="F:RNA-DNA hybrid ribonuclease activity"/>
    <property type="evidence" value="ECO:0007669"/>
    <property type="project" value="InterPro"/>
</dbReference>
<sequence length="350" mass="39901">MIKGFKGSSSLYSVFGSFLFRGLRDRDYFVTLLIDEVILLVYVRSGEPVCSCLFCQAGFHFMPMRVSGSSSSRLSMVLQGRLAVKELLVSRGILKSEAAICLICRSEIESVGHLFFNCSETWRVWQKWCALWKTEWVSYSKLEIWFQRWNNAASCFENGLVWRMAFYAITLSIWITRNDMVFKGKSWDSSQVSELVIVRIAWWMHAKWPEVNLGVDDLIKDPCNATNPRRVSHAGIGSILKDWSGDVMALFSKSMGMIDSNLEELLAVKEAAVIFAASTWRSSVKLMIECDSSNVVKWVRNPSVVPWRLRKEIIFIHNMLTRIDEWQIGHILRSANGDADTLAKGGVQRA</sequence>
<dbReference type="Proteomes" id="UP000026915">
    <property type="component" value="Chromosome 1"/>
</dbReference>
<dbReference type="HOGENOM" id="CLU_793230_0_0_1"/>
<dbReference type="Pfam" id="PF13966">
    <property type="entry name" value="zf-RVT"/>
    <property type="match status" value="1"/>
</dbReference>
<dbReference type="GO" id="GO:0003676">
    <property type="term" value="F:nucleic acid binding"/>
    <property type="evidence" value="ECO:0007669"/>
    <property type="project" value="InterPro"/>
</dbReference>
<evidence type="ECO:0000259" key="1">
    <source>
        <dbReference type="Pfam" id="PF13456"/>
    </source>
</evidence>
<dbReference type="InParanoid" id="A0A061DUX4"/>
<evidence type="ECO:0000313" key="4">
    <source>
        <dbReference type="Proteomes" id="UP000026915"/>
    </source>
</evidence>
<dbReference type="InterPro" id="IPR036397">
    <property type="entry name" value="RNaseH_sf"/>
</dbReference>
<protein>
    <recommendedName>
        <fullName evidence="5">RNase H type-1 domain-containing protein</fullName>
    </recommendedName>
</protein>
<dbReference type="InterPro" id="IPR002156">
    <property type="entry name" value="RNaseH_domain"/>
</dbReference>
<evidence type="ECO:0000313" key="3">
    <source>
        <dbReference type="EMBL" id="EOX96525.1"/>
    </source>
</evidence>
<dbReference type="PANTHER" id="PTHR33033:SF121">
    <property type="entry name" value="POLYNUCLEOTIDYL TRANSFERASE, RIBONUCLEASE H-LIKE SUPERFAMILY PROTEIN"/>
    <property type="match status" value="1"/>
</dbReference>
<dbReference type="Gene3D" id="3.30.420.10">
    <property type="entry name" value="Ribonuclease H-like superfamily/Ribonuclease H"/>
    <property type="match status" value="1"/>
</dbReference>
<accession>A0A061DUX4</accession>
<keyword evidence="4" id="KW-1185">Reference proteome</keyword>
<dbReference type="CDD" id="cd06222">
    <property type="entry name" value="RNase_H_like"/>
    <property type="match status" value="1"/>
</dbReference>
<name>A0A061DUX4_THECC</name>
<dbReference type="SUPFAM" id="SSF53098">
    <property type="entry name" value="Ribonuclease H-like"/>
    <property type="match status" value="1"/>
</dbReference>
<dbReference type="InterPro" id="IPR012337">
    <property type="entry name" value="RNaseH-like_sf"/>
</dbReference>
<gene>
    <name evidence="3" type="ORF">TCM_005759</name>
</gene>
<evidence type="ECO:0008006" key="5">
    <source>
        <dbReference type="Google" id="ProtNLM"/>
    </source>
</evidence>
<dbReference type="PANTHER" id="PTHR33033">
    <property type="entry name" value="POLYNUCLEOTIDYL TRANSFERASE, RIBONUCLEASE H-LIKE SUPERFAMILY PROTEIN-RELATED"/>
    <property type="match status" value="1"/>
</dbReference>
<dbReference type="InterPro" id="IPR044730">
    <property type="entry name" value="RNase_H-like_dom_plant"/>
</dbReference>
<dbReference type="InterPro" id="IPR026960">
    <property type="entry name" value="RVT-Znf"/>
</dbReference>
<dbReference type="EMBL" id="CM001879">
    <property type="protein sequence ID" value="EOX96525.1"/>
    <property type="molecule type" value="Genomic_DNA"/>
</dbReference>
<proteinExistence type="predicted"/>
<dbReference type="Pfam" id="PF13456">
    <property type="entry name" value="RVT_3"/>
    <property type="match status" value="1"/>
</dbReference>
<dbReference type="Gramene" id="EOX96525">
    <property type="protein sequence ID" value="EOX96525"/>
    <property type="gene ID" value="TCM_005759"/>
</dbReference>
<feature type="domain" description="RNase H type-1" evidence="1">
    <location>
        <begin position="230"/>
        <end position="344"/>
    </location>
</feature>